<dbReference type="InterPro" id="IPR029787">
    <property type="entry name" value="Nucleotide_cyclase"/>
</dbReference>
<dbReference type="InterPro" id="IPR011990">
    <property type="entry name" value="TPR-like_helical_dom_sf"/>
</dbReference>
<feature type="domain" description="HD-GYP" evidence="3">
    <location>
        <begin position="400"/>
        <end position="597"/>
    </location>
</feature>
<feature type="domain" description="GGDEF" evidence="2">
    <location>
        <begin position="682"/>
        <end position="811"/>
    </location>
</feature>
<dbReference type="Pfam" id="PF00990">
    <property type="entry name" value="GGDEF"/>
    <property type="match status" value="1"/>
</dbReference>
<dbReference type="InterPro" id="IPR037522">
    <property type="entry name" value="HD_GYP_dom"/>
</dbReference>
<proteinExistence type="predicted"/>
<evidence type="ECO:0000259" key="3">
    <source>
        <dbReference type="PROSITE" id="PS51832"/>
    </source>
</evidence>
<dbReference type="EMBL" id="BMOE01000008">
    <property type="protein sequence ID" value="GGJ79520.1"/>
    <property type="molecule type" value="Genomic_DNA"/>
</dbReference>
<evidence type="ECO:0000256" key="1">
    <source>
        <dbReference type="SAM" id="Coils"/>
    </source>
</evidence>
<dbReference type="InterPro" id="IPR000160">
    <property type="entry name" value="GGDEF_dom"/>
</dbReference>
<dbReference type="SUPFAM" id="SSF48452">
    <property type="entry name" value="TPR-like"/>
    <property type="match status" value="2"/>
</dbReference>
<dbReference type="Gene3D" id="1.10.3210.10">
    <property type="entry name" value="Hypothetical protein af1432"/>
    <property type="match status" value="1"/>
</dbReference>
<dbReference type="AlphaFoldDB" id="A0A917PIG9"/>
<dbReference type="NCBIfam" id="TIGR00254">
    <property type="entry name" value="GGDEF"/>
    <property type="match status" value="1"/>
</dbReference>
<dbReference type="Gene3D" id="3.30.70.270">
    <property type="match status" value="1"/>
</dbReference>
<gene>
    <name evidence="4" type="ORF">GCM10008939_24220</name>
</gene>
<protein>
    <submittedName>
        <fullName evidence="4">Diguanylate cyclase</fullName>
    </submittedName>
</protein>
<evidence type="ECO:0000259" key="2">
    <source>
        <dbReference type="PROSITE" id="PS50887"/>
    </source>
</evidence>
<dbReference type="InterPro" id="IPR052020">
    <property type="entry name" value="Cyclic_di-GMP/3'3'-cGAMP_PDE"/>
</dbReference>
<dbReference type="SUPFAM" id="SSF109604">
    <property type="entry name" value="HD-domain/PDEase-like"/>
    <property type="match status" value="1"/>
</dbReference>
<name>A0A917PIG9_9DEIO</name>
<keyword evidence="1" id="KW-0175">Coiled coil</keyword>
<accession>A0A917PIG9</accession>
<evidence type="ECO:0000313" key="4">
    <source>
        <dbReference type="EMBL" id="GGJ79520.1"/>
    </source>
</evidence>
<comment type="caution">
    <text evidence="4">The sequence shown here is derived from an EMBL/GenBank/DDBJ whole genome shotgun (WGS) entry which is preliminary data.</text>
</comment>
<dbReference type="Pfam" id="PF13424">
    <property type="entry name" value="TPR_12"/>
    <property type="match status" value="1"/>
</dbReference>
<reference evidence="4" key="2">
    <citation type="submission" date="2020-09" db="EMBL/GenBank/DDBJ databases">
        <authorList>
            <person name="Sun Q."/>
            <person name="Ohkuma M."/>
        </authorList>
    </citation>
    <scope>NUCLEOTIDE SEQUENCE</scope>
    <source>
        <strain evidence="4">JCM 14371</strain>
    </source>
</reference>
<dbReference type="PANTHER" id="PTHR45228:SF8">
    <property type="entry name" value="TWO-COMPONENT RESPONSE REGULATOR-RELATED"/>
    <property type="match status" value="1"/>
</dbReference>
<dbReference type="PROSITE" id="PS50887">
    <property type="entry name" value="GGDEF"/>
    <property type="match status" value="1"/>
</dbReference>
<feature type="coiled-coil region" evidence="1">
    <location>
        <begin position="365"/>
        <end position="406"/>
    </location>
</feature>
<dbReference type="InterPro" id="IPR043128">
    <property type="entry name" value="Rev_trsase/Diguanyl_cyclase"/>
</dbReference>
<dbReference type="CDD" id="cd00077">
    <property type="entry name" value="HDc"/>
    <property type="match status" value="1"/>
</dbReference>
<dbReference type="SUPFAM" id="SSF55073">
    <property type="entry name" value="Nucleotide cyclase"/>
    <property type="match status" value="1"/>
</dbReference>
<evidence type="ECO:0000313" key="5">
    <source>
        <dbReference type="Proteomes" id="UP000635726"/>
    </source>
</evidence>
<dbReference type="Gene3D" id="1.25.40.10">
    <property type="entry name" value="Tetratricopeptide repeat domain"/>
    <property type="match status" value="2"/>
</dbReference>
<reference evidence="4" key="1">
    <citation type="journal article" date="2014" name="Int. J. Syst. Evol. Microbiol.">
        <title>Complete genome sequence of Corynebacterium casei LMG S-19264T (=DSM 44701T), isolated from a smear-ripened cheese.</title>
        <authorList>
            <consortium name="US DOE Joint Genome Institute (JGI-PGF)"/>
            <person name="Walter F."/>
            <person name="Albersmeier A."/>
            <person name="Kalinowski J."/>
            <person name="Ruckert C."/>
        </authorList>
    </citation>
    <scope>NUCLEOTIDE SEQUENCE</scope>
    <source>
        <strain evidence="4">JCM 14371</strain>
    </source>
</reference>
<dbReference type="PANTHER" id="PTHR45228">
    <property type="entry name" value="CYCLIC DI-GMP PHOSPHODIESTERASE TM_0186-RELATED"/>
    <property type="match status" value="1"/>
</dbReference>
<dbReference type="RefSeq" id="WP_188963544.1">
    <property type="nucleotide sequence ID" value="NZ_BMOE01000008.1"/>
</dbReference>
<dbReference type="InterPro" id="IPR003607">
    <property type="entry name" value="HD/PDEase_dom"/>
</dbReference>
<dbReference type="Pfam" id="PF13487">
    <property type="entry name" value="HD_5"/>
    <property type="match status" value="1"/>
</dbReference>
<sequence length="811" mass="88340">MSAAQNISRIDLSNILKRNSIGSNAYFSDPGRCIEGLLDRVTDLIENDEYLQAEAGVGDAISLSVFSKRPELEARSKNLLSYLMDLQGDYKSALGLLEDSLGIFTRLGDLRGRAVCLGNIGGIRAGMNQFDAAMEYLRQALNASETLGDERLSAGILLNIGRNYSESGFEESGLTYFQEARSRAETIDNADMVLACLVNESDALINLGRREESLGILEYSRDFSVLHNNAHTHIVTVINLGRYSEKFGSTTDAVRYFAQARDLARSLEYAEGELNAALNLGRVNVDGGDAPAAAEQLLEALRLAVQLDRPNSRRDAHLHLSRLYKREGELALALEHFEAYHTEERALFSAERDKTTRTLMMQFDVERAQTQARAERESREHAERLQAEAEAQVRERTAELEQAQMEVVGRLAMAAEFRDDATGEHTRRVGVGSALIAETLGLSRGFVETLQVAARLHDVGKLGIPDAVLLKAGKLTVAEFEDMKRHTTIGARLLSGGRSEVLDMARQIALTHHERWDGNGYPHGLTGTEIPLVGRIVALADVFDALVHRRPYKAAWAKSEALAELARQRGRHFDPELTDAALKVFGSGRYEAALLAEDRPVLPVPGTGADAVGWEVEALRVQYEALLAARTAELEAARALAEGQVAALRVAAFTDALTGLHNRRAFEADVQTFAEEAQESGRTLGVISLDLDDLKRVNDSGGHASGDALIMAVAGLLRAQFEPVGRVYRMGGDEFAVLLWSDAQLDGTALAGDVARLEGDLGALGFVSSLSAGVACWPQDADDAGSLLRLSDERMYAQKRTRKGQEGTGPA</sequence>
<dbReference type="SMART" id="SM00471">
    <property type="entry name" value="HDc"/>
    <property type="match status" value="1"/>
</dbReference>
<keyword evidence="5" id="KW-1185">Reference proteome</keyword>
<organism evidence="4 5">
    <name type="scientific">Deinococcus aquiradiocola</name>
    <dbReference type="NCBI Taxonomy" id="393059"/>
    <lineage>
        <taxon>Bacteria</taxon>
        <taxon>Thermotogati</taxon>
        <taxon>Deinococcota</taxon>
        <taxon>Deinococci</taxon>
        <taxon>Deinococcales</taxon>
        <taxon>Deinococcaceae</taxon>
        <taxon>Deinococcus</taxon>
    </lineage>
</organism>
<dbReference type="CDD" id="cd01949">
    <property type="entry name" value="GGDEF"/>
    <property type="match status" value="1"/>
</dbReference>
<dbReference type="SMART" id="SM00267">
    <property type="entry name" value="GGDEF"/>
    <property type="match status" value="1"/>
</dbReference>
<dbReference type="PROSITE" id="PS51832">
    <property type="entry name" value="HD_GYP"/>
    <property type="match status" value="1"/>
</dbReference>
<dbReference type="Proteomes" id="UP000635726">
    <property type="component" value="Unassembled WGS sequence"/>
</dbReference>